<protein>
    <recommendedName>
        <fullName evidence="3">Lipoprotein</fullName>
    </recommendedName>
</protein>
<keyword evidence="2" id="KW-1185">Reference proteome</keyword>
<dbReference type="EMBL" id="ATGG01000016">
    <property type="protein sequence ID" value="EPF80519.1"/>
    <property type="molecule type" value="Genomic_DNA"/>
</dbReference>
<reference evidence="1 2" key="1">
    <citation type="submission" date="2013-06" db="EMBL/GenBank/DDBJ databases">
        <title>The Genome Sequence of Acinetobacter gyllenbergii CIP 110306.</title>
        <authorList>
            <consortium name="The Broad Institute Genome Sequencing Platform"/>
            <consortium name="The Broad Institute Genome Sequencing Center for Infectious Disease"/>
            <person name="Cerqueira G."/>
            <person name="Feldgarden M."/>
            <person name="Courvalin P."/>
            <person name="Perichon B."/>
            <person name="Grillot-Courvalin C."/>
            <person name="Clermont D."/>
            <person name="Rocha E."/>
            <person name="Yoon E.-J."/>
            <person name="Nemec A."/>
            <person name="Young S.K."/>
            <person name="Zeng Q."/>
            <person name="Gargeya S."/>
            <person name="Fitzgerald M."/>
            <person name="Abouelleil A."/>
            <person name="Alvarado L."/>
            <person name="Berlin A.M."/>
            <person name="Chapman S.B."/>
            <person name="Dewar J."/>
            <person name="Goldberg J."/>
            <person name="Griggs A."/>
            <person name="Gujja S."/>
            <person name="Hansen M."/>
            <person name="Howarth C."/>
            <person name="Imamovic A."/>
            <person name="Larimer J."/>
            <person name="McCowan C."/>
            <person name="Murphy C."/>
            <person name="Pearson M."/>
            <person name="Priest M."/>
            <person name="Roberts A."/>
            <person name="Saif S."/>
            <person name="Shea T."/>
            <person name="Sykes S."/>
            <person name="Wortman J."/>
            <person name="Nusbaum C."/>
            <person name="Birren B."/>
        </authorList>
    </citation>
    <scope>NUCLEOTIDE SEQUENCE [LARGE SCALE GENOMIC DNA]</scope>
    <source>
        <strain evidence="1 2">CIP 110306</strain>
    </source>
</reference>
<comment type="caution">
    <text evidence="1">The sequence shown here is derived from an EMBL/GenBank/DDBJ whole genome shotgun (WGS) entry which is preliminary data.</text>
</comment>
<sequence>MSINKTLFILATVGLLVACQRQLPSEQEKNESLNAVKIPSYSSNGLSASARLKGPLQLKGNCLYVNDTLIIFPDQSAQWDDQNHTLTYKGKKITLGEELDIAGGFGQLGAETRPVKNLSSLCDQQSLWFAG</sequence>
<accession>A0A829HG79</accession>
<proteinExistence type="predicted"/>
<organism evidence="1 2">
    <name type="scientific">Acinetobacter gyllenbergii CIP 110306 = MTCC 11365</name>
    <dbReference type="NCBI Taxonomy" id="1217657"/>
    <lineage>
        <taxon>Bacteria</taxon>
        <taxon>Pseudomonadati</taxon>
        <taxon>Pseudomonadota</taxon>
        <taxon>Gammaproteobacteria</taxon>
        <taxon>Moraxellales</taxon>
        <taxon>Moraxellaceae</taxon>
        <taxon>Acinetobacter</taxon>
    </lineage>
</organism>
<evidence type="ECO:0000313" key="1">
    <source>
        <dbReference type="EMBL" id="EPF80519.1"/>
    </source>
</evidence>
<dbReference type="PROSITE" id="PS51257">
    <property type="entry name" value="PROKAR_LIPOPROTEIN"/>
    <property type="match status" value="1"/>
</dbReference>
<dbReference type="Proteomes" id="UP000014523">
    <property type="component" value="Unassembled WGS sequence"/>
</dbReference>
<dbReference type="RefSeq" id="WP_016660364.1">
    <property type="nucleotide sequence ID" value="NZ_ASQH01000007.1"/>
</dbReference>
<evidence type="ECO:0008006" key="3">
    <source>
        <dbReference type="Google" id="ProtNLM"/>
    </source>
</evidence>
<dbReference type="AlphaFoldDB" id="A0A829HG79"/>
<name>A0A829HG79_9GAMM</name>
<gene>
    <name evidence="1" type="ORF">F957_02179</name>
</gene>
<evidence type="ECO:0000313" key="2">
    <source>
        <dbReference type="Proteomes" id="UP000014523"/>
    </source>
</evidence>